<dbReference type="AlphaFoldDB" id="A0A2T0KBA7"/>
<reference evidence="1 2" key="1">
    <citation type="submission" date="2018-03" db="EMBL/GenBank/DDBJ databases">
        <title>Genomic Encyclopedia of Archaeal and Bacterial Type Strains, Phase II (KMG-II): from individual species to whole genera.</title>
        <authorList>
            <person name="Goeker M."/>
        </authorList>
    </citation>
    <scope>NUCLEOTIDE SEQUENCE [LARGE SCALE GENOMIC DNA]</scope>
    <source>
        <strain evidence="1 2">DSM 43146</strain>
    </source>
</reference>
<proteinExistence type="predicted"/>
<dbReference type="Proteomes" id="UP000239415">
    <property type="component" value="Unassembled WGS sequence"/>
</dbReference>
<dbReference type="RefSeq" id="WP_106321046.1">
    <property type="nucleotide sequence ID" value="NZ_BOMO01000180.1"/>
</dbReference>
<name>A0A2T0KBA7_9ACTN</name>
<organism evidence="1 2">
    <name type="scientific">Actinoplanes italicus</name>
    <dbReference type="NCBI Taxonomy" id="113567"/>
    <lineage>
        <taxon>Bacteria</taxon>
        <taxon>Bacillati</taxon>
        <taxon>Actinomycetota</taxon>
        <taxon>Actinomycetes</taxon>
        <taxon>Micromonosporales</taxon>
        <taxon>Micromonosporaceae</taxon>
        <taxon>Actinoplanes</taxon>
    </lineage>
</organism>
<protein>
    <submittedName>
        <fullName evidence="1">Uncharacterized protein</fullName>
    </submittedName>
</protein>
<sequence>MLTAGELRKMCEDFRYHKHQTDEDDVRLIEEEIQLYRKNFLVDPRPQLPPDELRELLPLMGWLIYEASWSSLQRVRAGFTTLTGERHATSQAAYEQVVRVANASRQLIWPEYAPRALGALRAEALAESKRDTEKSYDSAYSIHREAAELQRAYSDTLGLDPAAKPLLLQLDEVLIQLGLAETGTACRFPEQGIGRWTEANPGGTIRDEQRWVQRMYRNLGGGIGTGKRAMETVQRIEREHGLVRQVDEHRMALVSGFRNPAVMTARAALLMLALSPAMQSMGRRPVLAGTWPKEREKLKETFVEAYDLIDKVIVDPDGEPVRMHEDHLRAKHQLRLNIALLVPGFPLPEPLDDAEVERESVWLEDENSGGGPKHGNLMGAAIMPLFIQSVKALRSLTGDADGYAAWRQAHPGLGRFAEEPGRAELIAAAMAEADRRGSLDIGAE</sequence>
<dbReference type="EMBL" id="PVMZ01000008">
    <property type="protein sequence ID" value="PRX20450.1"/>
    <property type="molecule type" value="Genomic_DNA"/>
</dbReference>
<accession>A0A2T0KBA7</accession>
<evidence type="ECO:0000313" key="1">
    <source>
        <dbReference type="EMBL" id="PRX20450.1"/>
    </source>
</evidence>
<comment type="caution">
    <text evidence="1">The sequence shown here is derived from an EMBL/GenBank/DDBJ whole genome shotgun (WGS) entry which is preliminary data.</text>
</comment>
<keyword evidence="2" id="KW-1185">Reference proteome</keyword>
<gene>
    <name evidence="1" type="ORF">CLV67_108248</name>
</gene>
<evidence type="ECO:0000313" key="2">
    <source>
        <dbReference type="Proteomes" id="UP000239415"/>
    </source>
</evidence>